<dbReference type="KEGG" id="mear:Mpt1_c08240"/>
<dbReference type="OrthoDB" id="383473at2157"/>
<evidence type="ECO:0000259" key="1">
    <source>
        <dbReference type="Pfam" id="PF05076"/>
    </source>
</evidence>
<evidence type="ECO:0000313" key="2">
    <source>
        <dbReference type="EMBL" id="AIZ56702.1"/>
    </source>
</evidence>
<gene>
    <name evidence="2" type="ORF">Mpt1_c08240</name>
</gene>
<organism evidence="2 3">
    <name type="scientific">Candidatus Methanoplasma termitum</name>
    <dbReference type="NCBI Taxonomy" id="1577791"/>
    <lineage>
        <taxon>Archaea</taxon>
        <taxon>Methanobacteriati</taxon>
        <taxon>Thermoplasmatota</taxon>
        <taxon>Thermoplasmata</taxon>
        <taxon>Methanomassiliicoccales</taxon>
        <taxon>Methanomassiliicoccaceae</taxon>
        <taxon>Candidatus Methanoplasma</taxon>
    </lineage>
</organism>
<sequence length="213" mass="24843">MAEETQMPELYTDEELDAIEAHIISQFGDFEHVFHEIVSPDIHVDICIIDPTSEFDHYTLVTMGMGAHRMNVPEELKDNNVDRAELLITLPPDWEVQNDDERWYWPIRCLKACARLPGEYDTWLGYGHTVSNEEPYADNTELCGLMLTFPYFFGRDAVICKMPDGSEVNFYQLIPLYKNEMDFKIENDAETLEDMFPEDFDTVVDIKRKNVLE</sequence>
<feature type="domain" description="Suppressor of fused-like" evidence="1">
    <location>
        <begin position="42"/>
        <end position="209"/>
    </location>
</feature>
<proteinExistence type="predicted"/>
<dbReference type="EMBL" id="CP010070">
    <property type="protein sequence ID" value="AIZ56702.1"/>
    <property type="molecule type" value="Genomic_DNA"/>
</dbReference>
<dbReference type="InterPro" id="IPR020941">
    <property type="entry name" value="SUFU-like_domain"/>
</dbReference>
<keyword evidence="3" id="KW-1185">Reference proteome</keyword>
<dbReference type="Pfam" id="PF05076">
    <property type="entry name" value="SUFU"/>
    <property type="match status" value="1"/>
</dbReference>
<dbReference type="RefSeq" id="WP_048112428.1">
    <property type="nucleotide sequence ID" value="NZ_CP010070.1"/>
</dbReference>
<dbReference type="STRING" id="1577791.Mpt1_c08240"/>
<dbReference type="GeneID" id="24818493"/>
<dbReference type="AlphaFoldDB" id="A0A0A7LEH2"/>
<dbReference type="Proteomes" id="UP000030787">
    <property type="component" value="Chromosome"/>
</dbReference>
<name>A0A0A7LEH2_9ARCH</name>
<reference evidence="2 3" key="1">
    <citation type="journal article" date="2014" name="Appl. Environ. Microbiol.">
        <title>Comparative Genome Analysis of 'Candidatus Methanoplasma termitum' Indicates a New Mode of Energy Metabolism in the Seventh Order of Methanogens.</title>
        <authorList>
            <person name="Lang K."/>
            <person name="Schuldes J."/>
            <person name="Klingl A."/>
            <person name="Poehlein A."/>
            <person name="Daniel R."/>
            <person name="Brune A."/>
        </authorList>
    </citation>
    <scope>NUCLEOTIDE SEQUENCE [LARGE SCALE GENOMIC DNA]</scope>
    <source>
        <strain evidence="3">Mpt1</strain>
    </source>
</reference>
<dbReference type="HOGENOM" id="CLU_082045_0_0_2"/>
<evidence type="ECO:0000313" key="3">
    <source>
        <dbReference type="Proteomes" id="UP000030787"/>
    </source>
</evidence>
<protein>
    <submittedName>
        <fullName evidence="2">Suppressor of fused protein (SUFU)</fullName>
    </submittedName>
</protein>
<accession>A0A0A7LEH2</accession>